<gene>
    <name evidence="1" type="ORF">POM88_038546</name>
</gene>
<evidence type="ECO:0000313" key="1">
    <source>
        <dbReference type="EMBL" id="KAK1362985.1"/>
    </source>
</evidence>
<reference evidence="1" key="1">
    <citation type="submission" date="2023-02" db="EMBL/GenBank/DDBJ databases">
        <title>Genome of toxic invasive species Heracleum sosnowskyi carries increased number of genes despite the absence of recent whole-genome duplications.</title>
        <authorList>
            <person name="Schelkunov M."/>
            <person name="Shtratnikova V."/>
            <person name="Makarenko M."/>
            <person name="Klepikova A."/>
            <person name="Omelchenko D."/>
            <person name="Novikova G."/>
            <person name="Obukhova E."/>
            <person name="Bogdanov V."/>
            <person name="Penin A."/>
            <person name="Logacheva M."/>
        </authorList>
    </citation>
    <scope>NUCLEOTIDE SEQUENCE</scope>
    <source>
        <strain evidence="1">Hsosn_3</strain>
        <tissue evidence="1">Leaf</tissue>
    </source>
</reference>
<dbReference type="PANTHER" id="PTHR45786">
    <property type="entry name" value="DNA BINDING PROTEIN-LIKE"/>
    <property type="match status" value="1"/>
</dbReference>
<sequence length="364" mass="41662">MANANPQEAYMVLQKPVLNVLERVRHGRLLVDVVAADVGLYRSEKNNGSGGSYKRKRKSNEVTSTPLVNTILPQEDVIPATSTPLVKRYISQRDVIPALKQRKTKSCKSSCELNKALYSENNAEADLVDDIRYGDIENSKIRGYDDNFDGFLYDDDCLDDYTAHLDDFEGRYDKNFRAVPEGYAILGPPAVKYDKCNAFMWKEERLNKSVTRGMPKFNICCGNGKISLPKAPATPSYLWQLYNDPEKGPAFHRCSRIYNICRSESGREDNEECRDVIVKAKVDGLQRVTSIHPKLMAFQYPLLFPTGEDGFHEKLYYQSIEERKGKKRQKLSMKYFYSYKFQVRHNEGMTARLGRKITLANALE</sequence>
<dbReference type="Proteomes" id="UP001237642">
    <property type="component" value="Unassembled WGS sequence"/>
</dbReference>
<dbReference type="PANTHER" id="PTHR45786:SF74">
    <property type="entry name" value="ATP-DEPENDENT DNA HELICASE"/>
    <property type="match status" value="1"/>
</dbReference>
<proteinExistence type="predicted"/>
<accession>A0AAD8M5J6</accession>
<evidence type="ECO:0000313" key="2">
    <source>
        <dbReference type="Proteomes" id="UP001237642"/>
    </source>
</evidence>
<dbReference type="AlphaFoldDB" id="A0AAD8M5J6"/>
<name>A0AAD8M5J6_9APIA</name>
<reference evidence="1" key="2">
    <citation type="submission" date="2023-05" db="EMBL/GenBank/DDBJ databases">
        <authorList>
            <person name="Schelkunov M.I."/>
        </authorList>
    </citation>
    <scope>NUCLEOTIDE SEQUENCE</scope>
    <source>
        <strain evidence="1">Hsosn_3</strain>
        <tissue evidence="1">Leaf</tissue>
    </source>
</reference>
<keyword evidence="2" id="KW-1185">Reference proteome</keyword>
<protein>
    <submittedName>
        <fullName evidence="1">Uncharacterized protein</fullName>
    </submittedName>
</protein>
<dbReference type="EMBL" id="JAUIZM010000009">
    <property type="protein sequence ID" value="KAK1362985.1"/>
    <property type="molecule type" value="Genomic_DNA"/>
</dbReference>
<organism evidence="1 2">
    <name type="scientific">Heracleum sosnowskyi</name>
    <dbReference type="NCBI Taxonomy" id="360622"/>
    <lineage>
        <taxon>Eukaryota</taxon>
        <taxon>Viridiplantae</taxon>
        <taxon>Streptophyta</taxon>
        <taxon>Embryophyta</taxon>
        <taxon>Tracheophyta</taxon>
        <taxon>Spermatophyta</taxon>
        <taxon>Magnoliopsida</taxon>
        <taxon>eudicotyledons</taxon>
        <taxon>Gunneridae</taxon>
        <taxon>Pentapetalae</taxon>
        <taxon>asterids</taxon>
        <taxon>campanulids</taxon>
        <taxon>Apiales</taxon>
        <taxon>Apiaceae</taxon>
        <taxon>Apioideae</taxon>
        <taxon>apioid superclade</taxon>
        <taxon>Tordylieae</taxon>
        <taxon>Tordyliinae</taxon>
        <taxon>Heracleum</taxon>
    </lineage>
</organism>
<comment type="caution">
    <text evidence="1">The sequence shown here is derived from an EMBL/GenBank/DDBJ whole genome shotgun (WGS) entry which is preliminary data.</text>
</comment>